<dbReference type="RefSeq" id="WP_035315187.1">
    <property type="nucleotide sequence ID" value="NZ_JPNB01000001.1"/>
</dbReference>
<dbReference type="Proteomes" id="UP000295718">
    <property type="component" value="Unassembled WGS sequence"/>
</dbReference>
<proteinExistence type="predicted"/>
<dbReference type="EMBL" id="SLUO01000024">
    <property type="protein sequence ID" value="TCL53886.1"/>
    <property type="molecule type" value="Genomic_DNA"/>
</dbReference>
<evidence type="ECO:0000313" key="2">
    <source>
        <dbReference type="Proteomes" id="UP000295718"/>
    </source>
</evidence>
<dbReference type="SUPFAM" id="SSF50998">
    <property type="entry name" value="Quinoprotein alcohol dehydrogenase-like"/>
    <property type="match status" value="1"/>
</dbReference>
<dbReference type="STRING" id="1469948.GCA_000732725_01086"/>
<name>A0A4R1QJZ9_9FIRM</name>
<keyword evidence="2" id="KW-1185">Reference proteome</keyword>
<gene>
    <name evidence="1" type="ORF">EDD76_1247</name>
</gene>
<accession>A0A4R1QJZ9</accession>
<dbReference type="OrthoDB" id="581131at2"/>
<comment type="caution">
    <text evidence="1">The sequence shown here is derived from an EMBL/GenBank/DDBJ whole genome shotgun (WGS) entry which is preliminary data.</text>
</comment>
<dbReference type="AlphaFoldDB" id="A0A4R1QJZ9"/>
<reference evidence="1 2" key="1">
    <citation type="submission" date="2019-03" db="EMBL/GenBank/DDBJ databases">
        <title>Genomic Encyclopedia of Type Strains, Phase IV (KMG-IV): sequencing the most valuable type-strain genomes for metagenomic binning, comparative biology and taxonomic classification.</title>
        <authorList>
            <person name="Goeker M."/>
        </authorList>
    </citation>
    <scope>NUCLEOTIDE SEQUENCE [LARGE SCALE GENOMIC DNA]</scope>
    <source>
        <strain evidence="1 2">DSM 100556</strain>
    </source>
</reference>
<dbReference type="PROSITE" id="PS51257">
    <property type="entry name" value="PROKAR_LIPOPROTEIN"/>
    <property type="match status" value="1"/>
</dbReference>
<sequence length="292" mass="32629">MKSKIGSIVLISLGILLAGCGKKGTEEISGETVTTVEESVAANLTENDTENPAESQTMEVPETVPAIIDIENPSWDYYIGNEAVSKASPLKLVQLTEAANAITDTEKWFEKNDLSLNAEGDERYGCEIYSPYNSEECDIQVTDRENGESFTLHFEGFRYAGDFTEENEPFVEQNIQYAQVEDGILYFSIGHLTYAKFSPHNAYVAAVDLAEKKLLWKSEPLVSNAYNFVITGNVLLCGYGFTEEPDYLYQLDLASGKVIGEIPLKTKADYLILKDNILYVRTYNTDYTFQVE</sequence>
<protein>
    <submittedName>
        <fullName evidence="1">Uncharacterized protein</fullName>
    </submittedName>
</protein>
<dbReference type="InterPro" id="IPR011047">
    <property type="entry name" value="Quinoprotein_ADH-like_sf"/>
</dbReference>
<dbReference type="Gene3D" id="2.130.10.10">
    <property type="entry name" value="YVTN repeat-like/Quinoprotein amine dehydrogenase"/>
    <property type="match status" value="1"/>
</dbReference>
<dbReference type="InterPro" id="IPR015943">
    <property type="entry name" value="WD40/YVTN_repeat-like_dom_sf"/>
</dbReference>
<organism evidence="1 2">
    <name type="scientific">Kineothrix alysoides</name>
    <dbReference type="NCBI Taxonomy" id="1469948"/>
    <lineage>
        <taxon>Bacteria</taxon>
        <taxon>Bacillati</taxon>
        <taxon>Bacillota</taxon>
        <taxon>Clostridia</taxon>
        <taxon>Lachnospirales</taxon>
        <taxon>Lachnospiraceae</taxon>
        <taxon>Kineothrix</taxon>
    </lineage>
</organism>
<evidence type="ECO:0000313" key="1">
    <source>
        <dbReference type="EMBL" id="TCL53886.1"/>
    </source>
</evidence>